<evidence type="ECO:0000256" key="2">
    <source>
        <dbReference type="SAM" id="SignalP"/>
    </source>
</evidence>
<evidence type="ECO:0000313" key="3">
    <source>
        <dbReference type="EMBL" id="CCB87315.1"/>
    </source>
</evidence>
<evidence type="ECO:0008006" key="5">
    <source>
        <dbReference type="Google" id="ProtNLM"/>
    </source>
</evidence>
<keyword evidence="4" id="KW-1185">Reference proteome</keyword>
<protein>
    <recommendedName>
        <fullName evidence="5">Secreted protein</fullName>
    </recommendedName>
</protein>
<feature type="transmembrane region" description="Helical" evidence="1">
    <location>
        <begin position="47"/>
        <end position="66"/>
    </location>
</feature>
<feature type="chain" id="PRO_5003379240" description="Secreted protein" evidence="2">
    <location>
        <begin position="27"/>
        <end position="81"/>
    </location>
</feature>
<dbReference type="AlphaFoldDB" id="F8L201"/>
<reference key="1">
    <citation type="journal article" date="2011" name="Mol. Biol. Evol.">
        <title>Unity in variety -- the pan-genome of the Chlamydiae.</title>
        <authorList>
            <person name="Collingro A."/>
            <person name="Tischler P."/>
            <person name="Weinmaier T."/>
            <person name="Penz T."/>
            <person name="Heinz E."/>
            <person name="Brunham R.C."/>
            <person name="Read T.D."/>
            <person name="Bavoil P.M."/>
            <person name="Sachse K."/>
            <person name="Kahane S."/>
            <person name="Friedman M.G."/>
            <person name="Rattei T."/>
            <person name="Myers G.S.A."/>
            <person name="Horn M."/>
        </authorList>
    </citation>
    <scope>NUCLEOTIDE SEQUENCE</scope>
    <source>
        <strain>UV7</strain>
    </source>
</reference>
<dbReference type="RefSeq" id="WP_006342479.1">
    <property type="nucleotide sequence ID" value="NC_015702.1"/>
</dbReference>
<sequence length="81" mass="8490">MKSFKKFVAIATLFAMFTSSASSAIAQEYVTDTGGYGYEESRRVPQIGPAIALGAMALAAIIAVAIQNSSHSHGHGHSHSH</sequence>
<keyword evidence="1" id="KW-0472">Membrane</keyword>
<keyword evidence="1" id="KW-1133">Transmembrane helix</keyword>
<keyword evidence="2" id="KW-0732">Signal</keyword>
<dbReference type="eggNOG" id="ENOG502ZNUG">
    <property type="taxonomic scope" value="Bacteria"/>
</dbReference>
<dbReference type="Proteomes" id="UP000000495">
    <property type="component" value="Chromosome"/>
</dbReference>
<dbReference type="EMBL" id="FR872580">
    <property type="protein sequence ID" value="CCB87315.1"/>
    <property type="molecule type" value="Genomic_DNA"/>
</dbReference>
<name>F8L201_PARAV</name>
<organism evidence="3 4">
    <name type="scientific">Parachlamydia acanthamoebae (strain UV7)</name>
    <dbReference type="NCBI Taxonomy" id="765952"/>
    <lineage>
        <taxon>Bacteria</taxon>
        <taxon>Pseudomonadati</taxon>
        <taxon>Chlamydiota</taxon>
        <taxon>Chlamydiia</taxon>
        <taxon>Parachlamydiales</taxon>
        <taxon>Parachlamydiaceae</taxon>
        <taxon>Parachlamydia</taxon>
    </lineage>
</organism>
<evidence type="ECO:0000256" key="1">
    <source>
        <dbReference type="SAM" id="Phobius"/>
    </source>
</evidence>
<dbReference type="HOGENOM" id="CLU_195281_0_0_0"/>
<gene>
    <name evidence="3" type="ordered locus">PUV_23650</name>
</gene>
<keyword evidence="1" id="KW-0812">Transmembrane</keyword>
<dbReference type="KEGG" id="puv:PUV_23650"/>
<dbReference type="STRING" id="765952.PUV_23650"/>
<reference evidence="3 4" key="2">
    <citation type="journal article" date="2011" name="Mol. Biol. Evol.">
        <title>Unity in variety--the pan-genome of the Chlamydiae.</title>
        <authorList>
            <person name="Collingro A."/>
            <person name="Tischler P."/>
            <person name="Weinmaier T."/>
            <person name="Penz T."/>
            <person name="Heinz E."/>
            <person name="Brunham R.C."/>
            <person name="Read T.D."/>
            <person name="Bavoil P.M."/>
            <person name="Sachse K."/>
            <person name="Kahane S."/>
            <person name="Friedman M.G."/>
            <person name="Rattei T."/>
            <person name="Myers G.S."/>
            <person name="Horn M."/>
        </authorList>
    </citation>
    <scope>NUCLEOTIDE SEQUENCE [LARGE SCALE GENOMIC DNA]</scope>
    <source>
        <strain evidence="4">UV7</strain>
    </source>
</reference>
<evidence type="ECO:0000313" key="4">
    <source>
        <dbReference type="Proteomes" id="UP000000495"/>
    </source>
</evidence>
<feature type="signal peptide" evidence="2">
    <location>
        <begin position="1"/>
        <end position="26"/>
    </location>
</feature>
<accession>F8L201</accession>
<proteinExistence type="predicted"/>